<dbReference type="Proteomes" id="UP000254799">
    <property type="component" value="Unassembled WGS sequence"/>
</dbReference>
<organism evidence="1 2">
    <name type="scientific">Klebsiella pneumoniae</name>
    <dbReference type="NCBI Taxonomy" id="573"/>
    <lineage>
        <taxon>Bacteria</taxon>
        <taxon>Pseudomonadati</taxon>
        <taxon>Pseudomonadota</taxon>
        <taxon>Gammaproteobacteria</taxon>
        <taxon>Enterobacterales</taxon>
        <taxon>Enterobacteriaceae</taxon>
        <taxon>Klebsiella/Raoultella group</taxon>
        <taxon>Klebsiella</taxon>
        <taxon>Klebsiella pneumoniae complex</taxon>
    </lineage>
</organism>
<gene>
    <name evidence="1" type="ORF">NCTC8849_05061</name>
</gene>
<sequence length="48" mass="5321">MSGVDGAADIAENALLLLRGRGRRRELFTEDGADKGFQFCCIIDEFSR</sequence>
<protein>
    <submittedName>
        <fullName evidence="1">Uncharacterized protein</fullName>
    </submittedName>
</protein>
<proteinExistence type="predicted"/>
<evidence type="ECO:0000313" key="1">
    <source>
        <dbReference type="EMBL" id="STT56406.1"/>
    </source>
</evidence>
<evidence type="ECO:0000313" key="2">
    <source>
        <dbReference type="Proteomes" id="UP000254799"/>
    </source>
</evidence>
<accession>A0A377WNL0</accession>
<dbReference type="EMBL" id="UGLC01000002">
    <property type="protein sequence ID" value="STT56406.1"/>
    <property type="molecule type" value="Genomic_DNA"/>
</dbReference>
<dbReference type="AlphaFoldDB" id="A0A377WNL0"/>
<name>A0A377WNL0_KLEPN</name>
<reference evidence="1 2" key="1">
    <citation type="submission" date="2018-06" db="EMBL/GenBank/DDBJ databases">
        <authorList>
            <consortium name="Pathogen Informatics"/>
            <person name="Doyle S."/>
        </authorList>
    </citation>
    <scope>NUCLEOTIDE SEQUENCE [LARGE SCALE GENOMIC DNA]</scope>
    <source>
        <strain evidence="1 2">NCTC8849</strain>
    </source>
</reference>